<dbReference type="InterPro" id="IPR020518">
    <property type="entry name" value="Tscrpt_reg_PrtN"/>
</dbReference>
<dbReference type="Pfam" id="PF11112">
    <property type="entry name" value="PyocinActivator"/>
    <property type="match status" value="2"/>
</dbReference>
<dbReference type="AlphaFoldDB" id="B5UAE0"/>
<accession>B5UAE0</accession>
<organism evidence="1">
    <name type="scientific">Vibrio parahaemolyticus</name>
    <dbReference type="NCBI Taxonomy" id="670"/>
    <lineage>
        <taxon>Bacteria</taxon>
        <taxon>Pseudomonadati</taxon>
        <taxon>Pseudomonadota</taxon>
        <taxon>Gammaproteobacteria</taxon>
        <taxon>Vibrionales</taxon>
        <taxon>Vibrionaceae</taxon>
        <taxon>Vibrio</taxon>
    </lineage>
</organism>
<proteinExistence type="predicted"/>
<dbReference type="GO" id="GO:0006355">
    <property type="term" value="P:regulation of DNA-templated transcription"/>
    <property type="evidence" value="ECO:0007669"/>
    <property type="project" value="InterPro"/>
</dbReference>
<sequence length="187" mass="21441">MRPSKNKLTTASLVASRFNFEPMISLSSISVTMLAINPNTAKRKARDNLLPFPVFRLSESQKAPWLILFDHLVEYVECLDAQSRFELFAPIHTQAVAVPFSQLTATQLLMRKFQRDSCLPLLELTIEYFGLTASSAKRKARNDEFPFEVFRQSNSQKSTWFVSTESFASYVESTATKSRKDWLRIQC</sequence>
<name>B5UAE0_VIBPH</name>
<dbReference type="EMBL" id="AB433983">
    <property type="protein sequence ID" value="BAG74744.1"/>
    <property type="molecule type" value="Genomic_DNA"/>
</dbReference>
<evidence type="ECO:0000313" key="1">
    <source>
        <dbReference type="EMBL" id="BAG74744.1"/>
    </source>
</evidence>
<dbReference type="RefSeq" id="WP_131069609.1">
    <property type="nucleotide sequence ID" value="NZ_NNFC01000058.1"/>
</dbReference>
<reference evidence="1" key="1">
    <citation type="submission" date="2008-04" db="EMBL/GenBank/DDBJ databases">
        <title>Association of a retron with a prophage-like element integrated into the tRNA dihydrouridine synthase gene of Vibrio parahaemolyticus.</title>
        <authorList>
            <person name="Ikeda S."/>
            <person name="Inouye K."/>
            <person name="Ishida Y."/>
            <person name="Shimamoto T."/>
            <person name="Shimamoto T."/>
        </authorList>
    </citation>
    <scope>NUCLEOTIDE SEQUENCE</scope>
    <source>
        <strain evidence="1">AQ3354</strain>
    </source>
</reference>
<protein>
    <submittedName>
        <fullName evidence="1">Uncharacterized protein</fullName>
    </submittedName>
</protein>